<feature type="region of interest" description="Disordered" evidence="1">
    <location>
        <begin position="31"/>
        <end position="102"/>
    </location>
</feature>
<feature type="chain" id="PRO_5045717046" evidence="2">
    <location>
        <begin position="30"/>
        <end position="102"/>
    </location>
</feature>
<comment type="caution">
    <text evidence="3">The sequence shown here is derived from an EMBL/GenBank/DDBJ whole genome shotgun (WGS) entry which is preliminary data.</text>
</comment>
<name>A0ABS3EAU3_9GAMM</name>
<sequence>MQPTQCFTRSRYQALAFALLTALAGSVAAQVAGDSASEASDSGTNQAEASAQPVSVKTTEPAPKPVVKKTPTIKAQSAESADGYEASEEISEDLSVSYPVDI</sequence>
<gene>
    <name evidence="3" type="ORF">JF535_16470</name>
</gene>
<organism evidence="3 4">
    <name type="scientific">Microbulbifer salipaludis</name>
    <dbReference type="NCBI Taxonomy" id="187980"/>
    <lineage>
        <taxon>Bacteria</taxon>
        <taxon>Pseudomonadati</taxon>
        <taxon>Pseudomonadota</taxon>
        <taxon>Gammaproteobacteria</taxon>
        <taxon>Cellvibrionales</taxon>
        <taxon>Microbulbiferaceae</taxon>
        <taxon>Microbulbifer</taxon>
    </lineage>
</organism>
<proteinExistence type="predicted"/>
<keyword evidence="4" id="KW-1185">Reference proteome</keyword>
<dbReference type="EMBL" id="JAEKJR010000003">
    <property type="protein sequence ID" value="MBN8432438.1"/>
    <property type="molecule type" value="Genomic_DNA"/>
</dbReference>
<dbReference type="RefSeq" id="WP_207004226.1">
    <property type="nucleotide sequence ID" value="NZ_JAEKJR010000003.1"/>
</dbReference>
<keyword evidence="2" id="KW-0732">Signal</keyword>
<reference evidence="3 4" key="1">
    <citation type="submission" date="2020-12" db="EMBL/GenBank/DDBJ databases">
        <title>Oil enriched cultivation method for isolating marine PHA-producing bacteria.</title>
        <authorList>
            <person name="Zheng W."/>
            <person name="Yu S."/>
            <person name="Huang Y."/>
        </authorList>
    </citation>
    <scope>NUCLEOTIDE SEQUENCE [LARGE SCALE GENOMIC DNA]</scope>
    <source>
        <strain evidence="3 4">SN0-2</strain>
    </source>
</reference>
<accession>A0ABS3EAU3</accession>
<evidence type="ECO:0000256" key="2">
    <source>
        <dbReference type="SAM" id="SignalP"/>
    </source>
</evidence>
<evidence type="ECO:0000313" key="3">
    <source>
        <dbReference type="EMBL" id="MBN8432438.1"/>
    </source>
</evidence>
<feature type="compositionally biased region" description="Polar residues" evidence="1">
    <location>
        <begin position="44"/>
        <end position="55"/>
    </location>
</feature>
<evidence type="ECO:0000256" key="1">
    <source>
        <dbReference type="SAM" id="MobiDB-lite"/>
    </source>
</evidence>
<protein>
    <submittedName>
        <fullName evidence="3">Uncharacterized protein</fullName>
    </submittedName>
</protein>
<dbReference type="Proteomes" id="UP000664293">
    <property type="component" value="Unassembled WGS sequence"/>
</dbReference>
<evidence type="ECO:0000313" key="4">
    <source>
        <dbReference type="Proteomes" id="UP000664293"/>
    </source>
</evidence>
<feature type="compositionally biased region" description="Low complexity" evidence="1">
    <location>
        <begin position="32"/>
        <end position="43"/>
    </location>
</feature>
<feature type="signal peptide" evidence="2">
    <location>
        <begin position="1"/>
        <end position="29"/>
    </location>
</feature>